<dbReference type="Proteomes" id="UP000758155">
    <property type="component" value="Unassembled WGS sequence"/>
</dbReference>
<keyword evidence="2" id="KW-1185">Reference proteome</keyword>
<dbReference type="EMBL" id="SWKV01000013">
    <property type="protein sequence ID" value="KAF3043184.1"/>
    <property type="molecule type" value="Genomic_DNA"/>
</dbReference>
<evidence type="ECO:0000313" key="2">
    <source>
        <dbReference type="Proteomes" id="UP000758155"/>
    </source>
</evidence>
<dbReference type="CDD" id="cd02440">
    <property type="entry name" value="AdoMet_MTases"/>
    <property type="match status" value="1"/>
</dbReference>
<gene>
    <name evidence="1" type="ORF">E8E12_007588</name>
</gene>
<dbReference type="AlphaFoldDB" id="A0A9P4WVG6"/>
<protein>
    <recommendedName>
        <fullName evidence="3">Methyltransferase</fullName>
    </recommendedName>
</protein>
<organism evidence="1 2">
    <name type="scientific">Didymella heteroderae</name>
    <dbReference type="NCBI Taxonomy" id="1769908"/>
    <lineage>
        <taxon>Eukaryota</taxon>
        <taxon>Fungi</taxon>
        <taxon>Dikarya</taxon>
        <taxon>Ascomycota</taxon>
        <taxon>Pezizomycotina</taxon>
        <taxon>Dothideomycetes</taxon>
        <taxon>Pleosporomycetidae</taxon>
        <taxon>Pleosporales</taxon>
        <taxon>Pleosporineae</taxon>
        <taxon>Didymellaceae</taxon>
        <taxon>Didymella</taxon>
    </lineage>
</organism>
<dbReference type="SUPFAM" id="SSF53335">
    <property type="entry name" value="S-adenosyl-L-methionine-dependent methyltransferases"/>
    <property type="match status" value="1"/>
</dbReference>
<evidence type="ECO:0008006" key="3">
    <source>
        <dbReference type="Google" id="ProtNLM"/>
    </source>
</evidence>
<dbReference type="InterPro" id="IPR029063">
    <property type="entry name" value="SAM-dependent_MTases_sf"/>
</dbReference>
<evidence type="ECO:0000313" key="1">
    <source>
        <dbReference type="EMBL" id="KAF3043184.1"/>
    </source>
</evidence>
<dbReference type="Gene3D" id="3.40.50.150">
    <property type="entry name" value="Vaccinia Virus protein VP39"/>
    <property type="match status" value="1"/>
</dbReference>
<reference evidence="1" key="1">
    <citation type="submission" date="2019-04" db="EMBL/GenBank/DDBJ databases">
        <title>Sequencing of skin fungus with MAO and IRED activity.</title>
        <authorList>
            <person name="Marsaioli A.J."/>
            <person name="Bonatto J.M.C."/>
            <person name="Reis Junior O."/>
        </authorList>
    </citation>
    <scope>NUCLEOTIDE SEQUENCE</scope>
    <source>
        <strain evidence="1">28M1</strain>
    </source>
</reference>
<comment type="caution">
    <text evidence="1">The sequence shown here is derived from an EMBL/GenBank/DDBJ whole genome shotgun (WGS) entry which is preliminary data.</text>
</comment>
<proteinExistence type="predicted"/>
<name>A0A9P4WVG6_9PLEO</name>
<accession>A0A9P4WVG6</accession>
<sequence length="215" mass="23979">MKVKNQDVDSDIGRLTIFHLGSKQAGEGILVFAPVYFSTQARAVLDIGTADGLWMREVQSSPPSPPGGEHTFLGTDINASYFPCATKNIAYLRQDIKDPIPQPWHNTFDLVNLRMVLIAAGPHAAQRAVVAEHIKALKPGGWIQIGDCERVCPTPEAENPRYHDMWACVRAACRAAGLDARKPRRFRAWLEDAGLEEVQERTSMRSWADLGYRRI</sequence>
<dbReference type="OrthoDB" id="184880at2759"/>